<sequence>MGYFRAMFGPRSYYVYRIGVGPEEAVRRAVAFWRGKGCKVEENDIDRRLREAGYTGTEMSGGSEAGFLKDLLLLVSVVGWALLFIPATRRAVPRPFTIGIAASLEGSEANETTLFCFDANEDNSDSLFSPREYTEHQMIKLGRKLARQGILREAPRRLTRRDLSKGHPLRDYDIFKLLR</sequence>
<gene>
    <name evidence="1" type="ORF">HXK03_00800</name>
</gene>
<accession>A0A929MXV4</accession>
<evidence type="ECO:0000313" key="2">
    <source>
        <dbReference type="Proteomes" id="UP000718630"/>
    </source>
</evidence>
<dbReference type="AlphaFoldDB" id="A0A929MXV4"/>
<reference evidence="1" key="1">
    <citation type="submission" date="2020-04" db="EMBL/GenBank/DDBJ databases">
        <title>Deep metagenomics examines the oral microbiome during advanced dental caries in children, revealing novel taxa and co-occurrences with host molecules.</title>
        <authorList>
            <person name="Baker J.L."/>
            <person name="Morton J.T."/>
            <person name="Dinis M."/>
            <person name="Alvarez R."/>
            <person name="Tran N.C."/>
            <person name="Knight R."/>
            <person name="Edlund A."/>
        </authorList>
    </citation>
    <scope>NUCLEOTIDE SEQUENCE</scope>
    <source>
        <strain evidence="1">JCVI_32_bin.64</strain>
    </source>
</reference>
<organism evidence="1 2">
    <name type="scientific">Schaalia georgiae</name>
    <dbReference type="NCBI Taxonomy" id="52768"/>
    <lineage>
        <taxon>Bacteria</taxon>
        <taxon>Bacillati</taxon>
        <taxon>Actinomycetota</taxon>
        <taxon>Actinomycetes</taxon>
        <taxon>Actinomycetales</taxon>
        <taxon>Actinomycetaceae</taxon>
        <taxon>Schaalia</taxon>
    </lineage>
</organism>
<protein>
    <submittedName>
        <fullName evidence="1">Uncharacterized protein</fullName>
    </submittedName>
</protein>
<evidence type="ECO:0000313" key="1">
    <source>
        <dbReference type="EMBL" id="MBF0939402.1"/>
    </source>
</evidence>
<dbReference type="EMBL" id="JABZFZ010000018">
    <property type="protein sequence ID" value="MBF0939402.1"/>
    <property type="molecule type" value="Genomic_DNA"/>
</dbReference>
<comment type="caution">
    <text evidence="1">The sequence shown here is derived from an EMBL/GenBank/DDBJ whole genome shotgun (WGS) entry which is preliminary data.</text>
</comment>
<dbReference type="Proteomes" id="UP000718630">
    <property type="component" value="Unassembled WGS sequence"/>
</dbReference>
<name>A0A929MXV4_9ACTO</name>
<proteinExistence type="predicted"/>